<sequence length="84" mass="9936">MNIGKGRWNSKYICDKCGNEIPFIGQKGFIGIMHYCSKGQRDGNYKHDFDLCKSCEKEFRQWLKEKPIISSENIIDRFPIWEES</sequence>
<reference evidence="1" key="1">
    <citation type="journal article" date="2021" name="Proc. Natl. Acad. Sci. U.S.A.">
        <title>A Catalog of Tens of Thousands of Viruses from Human Metagenomes Reveals Hidden Associations with Chronic Diseases.</title>
        <authorList>
            <person name="Tisza M.J."/>
            <person name="Buck C.B."/>
        </authorList>
    </citation>
    <scope>NUCLEOTIDE SEQUENCE</scope>
    <source>
        <strain evidence="1">Ct8mY9</strain>
    </source>
</reference>
<protein>
    <submittedName>
        <fullName evidence="1">Cysteine-rich protein</fullName>
    </submittedName>
</protein>
<dbReference type="EMBL" id="BK032581">
    <property type="protein sequence ID" value="DAF49396.1"/>
    <property type="molecule type" value="Genomic_DNA"/>
</dbReference>
<proteinExistence type="predicted"/>
<name>A0A8S5SEB7_9CAUD</name>
<accession>A0A8S5SEB7</accession>
<evidence type="ECO:0000313" key="1">
    <source>
        <dbReference type="EMBL" id="DAF49396.1"/>
    </source>
</evidence>
<organism evidence="1">
    <name type="scientific">Myoviridae sp. ct8mY9</name>
    <dbReference type="NCBI Taxonomy" id="2827664"/>
    <lineage>
        <taxon>Viruses</taxon>
        <taxon>Duplodnaviria</taxon>
        <taxon>Heunggongvirae</taxon>
        <taxon>Uroviricota</taxon>
        <taxon>Caudoviricetes</taxon>
    </lineage>
</organism>